<gene>
    <name evidence="1" type="ORF">TNIN_80631</name>
</gene>
<keyword evidence="2" id="KW-1185">Reference proteome</keyword>
<reference evidence="1" key="1">
    <citation type="submission" date="2020-08" db="EMBL/GenBank/DDBJ databases">
        <title>Multicomponent nature underlies the extraordinary mechanical properties of spider dragline silk.</title>
        <authorList>
            <person name="Kono N."/>
            <person name="Nakamura H."/>
            <person name="Mori M."/>
            <person name="Yoshida Y."/>
            <person name="Ohtoshi R."/>
            <person name="Malay A.D."/>
            <person name="Moran D.A.P."/>
            <person name="Tomita M."/>
            <person name="Numata K."/>
            <person name="Arakawa K."/>
        </authorList>
    </citation>
    <scope>NUCLEOTIDE SEQUENCE</scope>
</reference>
<proteinExistence type="predicted"/>
<accession>A0A8X6YTV6</accession>
<organism evidence="1 2">
    <name type="scientific">Trichonephila inaurata madagascariensis</name>
    <dbReference type="NCBI Taxonomy" id="2747483"/>
    <lineage>
        <taxon>Eukaryota</taxon>
        <taxon>Metazoa</taxon>
        <taxon>Ecdysozoa</taxon>
        <taxon>Arthropoda</taxon>
        <taxon>Chelicerata</taxon>
        <taxon>Arachnida</taxon>
        <taxon>Araneae</taxon>
        <taxon>Araneomorphae</taxon>
        <taxon>Entelegynae</taxon>
        <taxon>Araneoidea</taxon>
        <taxon>Nephilidae</taxon>
        <taxon>Trichonephila</taxon>
        <taxon>Trichonephila inaurata</taxon>
    </lineage>
</organism>
<comment type="caution">
    <text evidence="1">The sequence shown here is derived from an EMBL/GenBank/DDBJ whole genome shotgun (WGS) entry which is preliminary data.</text>
</comment>
<protein>
    <submittedName>
        <fullName evidence="1">Uncharacterized protein</fullName>
    </submittedName>
</protein>
<evidence type="ECO:0000313" key="1">
    <source>
        <dbReference type="EMBL" id="GFY77010.1"/>
    </source>
</evidence>
<sequence length="122" mass="14489">MFIVNDILEIELDLRIVLKSRKLERPQSTLVARRFGFIIRHDVIHHRKEVNFQLLQNTHKKEETNHGICLDDFPLSLDSPDLIPTKYLQFHVKNLVSRKILDINDDAKSHNQCFLIPYLRTF</sequence>
<dbReference type="AlphaFoldDB" id="A0A8X6YTV6"/>
<dbReference type="Proteomes" id="UP000886998">
    <property type="component" value="Unassembled WGS sequence"/>
</dbReference>
<evidence type="ECO:0000313" key="2">
    <source>
        <dbReference type="Proteomes" id="UP000886998"/>
    </source>
</evidence>
<name>A0A8X6YTV6_9ARAC</name>
<dbReference type="EMBL" id="BMAV01022266">
    <property type="protein sequence ID" value="GFY77010.1"/>
    <property type="molecule type" value="Genomic_DNA"/>
</dbReference>